<dbReference type="PANTHER" id="PTHR43280">
    <property type="entry name" value="ARAC-FAMILY TRANSCRIPTIONAL REGULATOR"/>
    <property type="match status" value="1"/>
</dbReference>
<dbReference type="PANTHER" id="PTHR43280:SF28">
    <property type="entry name" value="HTH-TYPE TRANSCRIPTIONAL ACTIVATOR RHAS"/>
    <property type="match status" value="1"/>
</dbReference>
<dbReference type="EMBL" id="BMFU01000003">
    <property type="protein sequence ID" value="GGH56274.1"/>
    <property type="molecule type" value="Genomic_DNA"/>
</dbReference>
<dbReference type="Pfam" id="PF12833">
    <property type="entry name" value="HTH_18"/>
    <property type="match status" value="1"/>
</dbReference>
<evidence type="ECO:0000259" key="4">
    <source>
        <dbReference type="PROSITE" id="PS01124"/>
    </source>
</evidence>
<dbReference type="Pfam" id="PF02311">
    <property type="entry name" value="AraC_binding"/>
    <property type="match status" value="1"/>
</dbReference>
<keyword evidence="2" id="KW-0238">DNA-binding</keyword>
<gene>
    <name evidence="5" type="ORF">GCM10008014_26720</name>
</gene>
<organism evidence="5 6">
    <name type="scientific">Paenibacillus silvae</name>
    <dbReference type="NCBI Taxonomy" id="1325358"/>
    <lineage>
        <taxon>Bacteria</taxon>
        <taxon>Bacillati</taxon>
        <taxon>Bacillota</taxon>
        <taxon>Bacilli</taxon>
        <taxon>Bacillales</taxon>
        <taxon>Paenibacillaceae</taxon>
        <taxon>Paenibacillus</taxon>
    </lineage>
</organism>
<reference evidence="6" key="1">
    <citation type="journal article" date="2019" name="Int. J. Syst. Evol. Microbiol.">
        <title>The Global Catalogue of Microorganisms (GCM) 10K type strain sequencing project: providing services to taxonomists for standard genome sequencing and annotation.</title>
        <authorList>
            <consortium name="The Broad Institute Genomics Platform"/>
            <consortium name="The Broad Institute Genome Sequencing Center for Infectious Disease"/>
            <person name="Wu L."/>
            <person name="Ma J."/>
        </authorList>
    </citation>
    <scope>NUCLEOTIDE SEQUENCE [LARGE SCALE GENOMIC DNA]</scope>
    <source>
        <strain evidence="6">CGMCC 1.12770</strain>
    </source>
</reference>
<dbReference type="PROSITE" id="PS01124">
    <property type="entry name" value="HTH_ARAC_FAMILY_2"/>
    <property type="match status" value="1"/>
</dbReference>
<dbReference type="InterPro" id="IPR009057">
    <property type="entry name" value="Homeodomain-like_sf"/>
</dbReference>
<dbReference type="SUPFAM" id="SSF46689">
    <property type="entry name" value="Homeodomain-like"/>
    <property type="match status" value="2"/>
</dbReference>
<evidence type="ECO:0000313" key="6">
    <source>
        <dbReference type="Proteomes" id="UP000652153"/>
    </source>
</evidence>
<dbReference type="InterPro" id="IPR020449">
    <property type="entry name" value="Tscrpt_reg_AraC-type_HTH"/>
</dbReference>
<keyword evidence="6" id="KW-1185">Reference proteome</keyword>
<accession>A0ABQ1ZB96</accession>
<evidence type="ECO:0000256" key="1">
    <source>
        <dbReference type="ARBA" id="ARBA00023015"/>
    </source>
</evidence>
<dbReference type="PROSITE" id="PS00041">
    <property type="entry name" value="HTH_ARAC_FAMILY_1"/>
    <property type="match status" value="1"/>
</dbReference>
<dbReference type="InterPro" id="IPR003313">
    <property type="entry name" value="AraC-bd"/>
</dbReference>
<dbReference type="PRINTS" id="PR00032">
    <property type="entry name" value="HTHARAC"/>
</dbReference>
<dbReference type="InterPro" id="IPR037923">
    <property type="entry name" value="HTH-like"/>
</dbReference>
<evidence type="ECO:0000313" key="5">
    <source>
        <dbReference type="EMBL" id="GGH56274.1"/>
    </source>
</evidence>
<dbReference type="InterPro" id="IPR018060">
    <property type="entry name" value="HTH_AraC"/>
</dbReference>
<dbReference type="Gene3D" id="2.60.120.280">
    <property type="entry name" value="Regulatory protein AraC"/>
    <property type="match status" value="1"/>
</dbReference>
<evidence type="ECO:0000256" key="3">
    <source>
        <dbReference type="ARBA" id="ARBA00023163"/>
    </source>
</evidence>
<evidence type="ECO:0000256" key="2">
    <source>
        <dbReference type="ARBA" id="ARBA00023125"/>
    </source>
</evidence>
<dbReference type="RefSeq" id="WP_188592899.1">
    <property type="nucleotide sequence ID" value="NZ_BMFU01000003.1"/>
</dbReference>
<dbReference type="SUPFAM" id="SSF51215">
    <property type="entry name" value="Regulatory protein AraC"/>
    <property type="match status" value="1"/>
</dbReference>
<sequence>MNTRIFFGKTDEAARLPIYMTTVGYWEHQYETERPEGFPDYQIHQIIQGQGRLIIQDEEEYIVGPGEVFITYPDIPHRYEPITDRWELAWVSFQGREASQLLAYAGITGSGVYKLRNAELLHALQQMLMRGEGVEDTLDADGDRDSSKHLYALLLDLKPLLIAGGSDNDEMERLKPVLRYITEHLDQPLSLKELADVAVVSPQYLCRLFQKALHVRPVFYVNQERINRSKQLMFSERALRIYEVADRVGYENASYFCSMFKRHTGMSPERFRKLHGLT</sequence>
<proteinExistence type="predicted"/>
<keyword evidence="3" id="KW-0804">Transcription</keyword>
<comment type="caution">
    <text evidence="5">The sequence shown here is derived from an EMBL/GenBank/DDBJ whole genome shotgun (WGS) entry which is preliminary data.</text>
</comment>
<dbReference type="SMART" id="SM00342">
    <property type="entry name" value="HTH_ARAC"/>
    <property type="match status" value="1"/>
</dbReference>
<keyword evidence="1" id="KW-0805">Transcription regulation</keyword>
<protein>
    <recommendedName>
        <fullName evidence="4">HTH araC/xylS-type domain-containing protein</fullName>
    </recommendedName>
</protein>
<dbReference type="InterPro" id="IPR018062">
    <property type="entry name" value="HTH_AraC-typ_CS"/>
</dbReference>
<dbReference type="Gene3D" id="1.10.10.60">
    <property type="entry name" value="Homeodomain-like"/>
    <property type="match status" value="2"/>
</dbReference>
<dbReference type="Proteomes" id="UP000652153">
    <property type="component" value="Unassembled WGS sequence"/>
</dbReference>
<name>A0ABQ1ZB96_9BACL</name>
<feature type="domain" description="HTH araC/xylS-type" evidence="4">
    <location>
        <begin position="175"/>
        <end position="274"/>
    </location>
</feature>